<dbReference type="Gene3D" id="3.30.1490.20">
    <property type="entry name" value="ATP-grasp fold, A domain"/>
    <property type="match status" value="1"/>
</dbReference>
<dbReference type="EMBL" id="LT670818">
    <property type="protein sequence ID" value="SHG30145.1"/>
    <property type="molecule type" value="Genomic_DNA"/>
</dbReference>
<dbReference type="AlphaFoldDB" id="A0A1M5IPG2"/>
<name>A0A1M5IPG2_9BRAD</name>
<organism evidence="3 4">
    <name type="scientific">Bradyrhizobium erythrophlei</name>
    <dbReference type="NCBI Taxonomy" id="1437360"/>
    <lineage>
        <taxon>Bacteria</taxon>
        <taxon>Pseudomonadati</taxon>
        <taxon>Pseudomonadota</taxon>
        <taxon>Alphaproteobacteria</taxon>
        <taxon>Hyphomicrobiales</taxon>
        <taxon>Nitrobacteraceae</taxon>
        <taxon>Bradyrhizobium</taxon>
    </lineage>
</organism>
<dbReference type="SUPFAM" id="SSF56059">
    <property type="entry name" value="Glutathione synthetase ATP-binding domain-like"/>
    <property type="match status" value="1"/>
</dbReference>
<keyword evidence="1" id="KW-0547">Nucleotide-binding</keyword>
<dbReference type="Proteomes" id="UP000190675">
    <property type="component" value="Chromosome I"/>
</dbReference>
<gene>
    <name evidence="3" type="ORF">SAMN05444169_1712</name>
</gene>
<dbReference type="GO" id="GO:0005524">
    <property type="term" value="F:ATP binding"/>
    <property type="evidence" value="ECO:0007669"/>
    <property type="project" value="UniProtKB-UniRule"/>
</dbReference>
<evidence type="ECO:0000313" key="3">
    <source>
        <dbReference type="EMBL" id="SHG30145.1"/>
    </source>
</evidence>
<dbReference type="OrthoDB" id="9801162at2"/>
<dbReference type="Gene3D" id="3.30.470.20">
    <property type="entry name" value="ATP-grasp fold, B domain"/>
    <property type="match status" value="1"/>
</dbReference>
<dbReference type="InterPro" id="IPR013815">
    <property type="entry name" value="ATP_grasp_subdomain_1"/>
</dbReference>
<dbReference type="PROSITE" id="PS50975">
    <property type="entry name" value="ATP_GRASP"/>
    <property type="match status" value="1"/>
</dbReference>
<dbReference type="RefSeq" id="WP_079565584.1">
    <property type="nucleotide sequence ID" value="NZ_LT670818.1"/>
</dbReference>
<dbReference type="GO" id="GO:0046872">
    <property type="term" value="F:metal ion binding"/>
    <property type="evidence" value="ECO:0007669"/>
    <property type="project" value="InterPro"/>
</dbReference>
<evidence type="ECO:0000313" key="4">
    <source>
        <dbReference type="Proteomes" id="UP000190675"/>
    </source>
</evidence>
<sequence length="414" mass="44622">MTAQKPKILLSEGSSLSSREAITALGLAGHRVELVSSDPMCLGRFSRFVSRIHRAPASGTDPDGYLAAVIEVVKTSGIDALLPVHEQAYLFAAAPGKLPSGLGVALADFEAFEQVQSKAGLAELLARLNVPQPKTEVVGSADEFVATRPYPFFVKSAFGTASTGVWRVRDARQRDAVLTQLQQHDAFAEGLLVQAAVTGSLERTQSVFDRGRLVASHIYRQVVEGPGGGDVLKISVVSAPVREIVERIGQALNWHGALSFDYIREDATGTPYFIDANPRLVEPMNAWLSGVDLPGALLRVSLGETPPEHAPGREGVLTRLGLMGLLDAARQRDRRRDVVREIALLAGSTGRYRGSREELVPLLTDPWCVVPLGVVIARLLRNPGVAARFSDTAVAAYSLTPQAIHRLRAWRHAA</sequence>
<keyword evidence="1" id="KW-0067">ATP-binding</keyword>
<dbReference type="InterPro" id="IPR011761">
    <property type="entry name" value="ATP-grasp"/>
</dbReference>
<protein>
    <submittedName>
        <fullName evidence="3">ATP-grasp domain-containing protein</fullName>
    </submittedName>
</protein>
<reference evidence="3 4" key="1">
    <citation type="submission" date="2016-11" db="EMBL/GenBank/DDBJ databases">
        <authorList>
            <person name="Jaros S."/>
            <person name="Januszkiewicz K."/>
            <person name="Wedrychowicz H."/>
        </authorList>
    </citation>
    <scope>NUCLEOTIDE SEQUENCE [LARGE SCALE GENOMIC DNA]</scope>
    <source>
        <strain evidence="3 4">GAS242</strain>
    </source>
</reference>
<proteinExistence type="predicted"/>
<accession>A0A1M5IPG2</accession>
<evidence type="ECO:0000259" key="2">
    <source>
        <dbReference type="PROSITE" id="PS50975"/>
    </source>
</evidence>
<evidence type="ECO:0000256" key="1">
    <source>
        <dbReference type="PROSITE-ProRule" id="PRU00409"/>
    </source>
</evidence>
<feature type="domain" description="ATP-grasp" evidence="2">
    <location>
        <begin position="122"/>
        <end position="302"/>
    </location>
</feature>